<keyword evidence="5 8" id="KW-0378">Hydrolase</keyword>
<reference evidence="10 11" key="1">
    <citation type="submission" date="2020-08" db="EMBL/GenBank/DDBJ databases">
        <title>Genomic Encyclopedia of Type Strains, Phase IV (KMG-V): Genome sequencing to study the core and pangenomes of soil and plant-associated prokaryotes.</title>
        <authorList>
            <person name="Whitman W."/>
        </authorList>
    </citation>
    <scope>NUCLEOTIDE SEQUENCE [LARGE SCALE GENOMIC DNA]</scope>
    <source>
        <strain evidence="10 11">SEMIA 415</strain>
    </source>
</reference>
<feature type="binding site" evidence="8">
    <location>
        <position position="101"/>
    </location>
    <ligand>
        <name>Mg(2+)</name>
        <dbReference type="ChEBI" id="CHEBI:18420"/>
    </ligand>
</feature>
<keyword evidence="6 8" id="KW-0460">Magnesium</keyword>
<dbReference type="Pfam" id="PF01850">
    <property type="entry name" value="PIN"/>
    <property type="match status" value="1"/>
</dbReference>
<dbReference type="CDD" id="cd18745">
    <property type="entry name" value="PIN_VapC4-5_FitB-like"/>
    <property type="match status" value="1"/>
</dbReference>
<evidence type="ECO:0000313" key="11">
    <source>
        <dbReference type="Proteomes" id="UP000538507"/>
    </source>
</evidence>
<dbReference type="Gene3D" id="3.40.50.1010">
    <property type="entry name" value="5'-nuclease"/>
    <property type="match status" value="1"/>
</dbReference>
<dbReference type="GO" id="GO:0000287">
    <property type="term" value="F:magnesium ion binding"/>
    <property type="evidence" value="ECO:0007669"/>
    <property type="project" value="UniProtKB-UniRule"/>
</dbReference>
<evidence type="ECO:0000256" key="1">
    <source>
        <dbReference type="ARBA" id="ARBA00001946"/>
    </source>
</evidence>
<keyword evidence="2 8" id="KW-1277">Toxin-antitoxin system</keyword>
<dbReference type="GO" id="GO:0090729">
    <property type="term" value="F:toxin activity"/>
    <property type="evidence" value="ECO:0007669"/>
    <property type="project" value="UniProtKB-KW"/>
</dbReference>
<dbReference type="GO" id="GO:0004540">
    <property type="term" value="F:RNA nuclease activity"/>
    <property type="evidence" value="ECO:0007669"/>
    <property type="project" value="InterPro"/>
</dbReference>
<dbReference type="PANTHER" id="PTHR33653:SF1">
    <property type="entry name" value="RIBONUCLEASE VAPC2"/>
    <property type="match status" value="1"/>
</dbReference>
<dbReference type="InterPro" id="IPR002716">
    <property type="entry name" value="PIN_dom"/>
</dbReference>
<protein>
    <recommendedName>
        <fullName evidence="8">Ribonuclease VapC</fullName>
        <shortName evidence="8">RNase VapC</shortName>
        <ecNumber evidence="8">3.1.-.-</ecNumber>
    </recommendedName>
    <alternativeName>
        <fullName evidence="8">Toxin VapC</fullName>
    </alternativeName>
</protein>
<dbReference type="SUPFAM" id="SSF88723">
    <property type="entry name" value="PIN domain-like"/>
    <property type="match status" value="1"/>
</dbReference>
<dbReference type="InterPro" id="IPR022907">
    <property type="entry name" value="VapC_family"/>
</dbReference>
<evidence type="ECO:0000256" key="8">
    <source>
        <dbReference type="HAMAP-Rule" id="MF_00265"/>
    </source>
</evidence>
<keyword evidence="4 8" id="KW-0479">Metal-binding</keyword>
<organism evidence="10 11">
    <name type="scientific">Rhizobium leguminosarum</name>
    <dbReference type="NCBI Taxonomy" id="384"/>
    <lineage>
        <taxon>Bacteria</taxon>
        <taxon>Pseudomonadati</taxon>
        <taxon>Pseudomonadota</taxon>
        <taxon>Alphaproteobacteria</taxon>
        <taxon>Hyphomicrobiales</taxon>
        <taxon>Rhizobiaceae</taxon>
        <taxon>Rhizobium/Agrobacterium group</taxon>
        <taxon>Rhizobium</taxon>
    </lineage>
</organism>
<proteinExistence type="inferred from homology"/>
<dbReference type="PANTHER" id="PTHR33653">
    <property type="entry name" value="RIBONUCLEASE VAPC2"/>
    <property type="match status" value="1"/>
</dbReference>
<evidence type="ECO:0000256" key="5">
    <source>
        <dbReference type="ARBA" id="ARBA00022801"/>
    </source>
</evidence>
<dbReference type="HAMAP" id="MF_00265">
    <property type="entry name" value="VapC_Nob1"/>
    <property type="match status" value="1"/>
</dbReference>
<name>A0AAE2MM05_RHILE</name>
<accession>A0AAE2MM05</accession>
<evidence type="ECO:0000259" key="9">
    <source>
        <dbReference type="Pfam" id="PF01850"/>
    </source>
</evidence>
<dbReference type="GO" id="GO:0004519">
    <property type="term" value="F:endonuclease activity"/>
    <property type="evidence" value="ECO:0007669"/>
    <property type="project" value="UniProtKB-KW"/>
</dbReference>
<keyword evidence="8" id="KW-0800">Toxin</keyword>
<keyword evidence="10" id="KW-0255">Endonuclease</keyword>
<dbReference type="AlphaFoldDB" id="A0AAE2MM05"/>
<evidence type="ECO:0000256" key="4">
    <source>
        <dbReference type="ARBA" id="ARBA00022723"/>
    </source>
</evidence>
<evidence type="ECO:0000256" key="6">
    <source>
        <dbReference type="ARBA" id="ARBA00022842"/>
    </source>
</evidence>
<dbReference type="GO" id="GO:0016787">
    <property type="term" value="F:hydrolase activity"/>
    <property type="evidence" value="ECO:0007669"/>
    <property type="project" value="UniProtKB-KW"/>
</dbReference>
<comment type="cofactor">
    <cofactor evidence="1 8">
        <name>Mg(2+)</name>
        <dbReference type="ChEBI" id="CHEBI:18420"/>
    </cofactor>
</comment>
<dbReference type="Proteomes" id="UP000538507">
    <property type="component" value="Unassembled WGS sequence"/>
</dbReference>
<dbReference type="RefSeq" id="WP_183608479.1">
    <property type="nucleotide sequence ID" value="NZ_JACHAZ010000003.1"/>
</dbReference>
<evidence type="ECO:0000256" key="7">
    <source>
        <dbReference type="ARBA" id="ARBA00038093"/>
    </source>
</evidence>
<comment type="caution">
    <text evidence="10">The sequence shown here is derived from an EMBL/GenBank/DDBJ whole genome shotgun (WGS) entry which is preliminary data.</text>
</comment>
<gene>
    <name evidence="8" type="primary">vapC</name>
    <name evidence="10" type="ORF">GGE16_003722</name>
</gene>
<dbReference type="InterPro" id="IPR050556">
    <property type="entry name" value="Type_II_TA_system_RNase"/>
</dbReference>
<comment type="similarity">
    <text evidence="7 8">Belongs to the PINc/VapC protein family.</text>
</comment>
<dbReference type="EC" id="3.1.-.-" evidence="8"/>
<sequence>MIHLDTNVAVALLNGRPRQVRERFDEARNAGTPLGLSIIVYHELMYGAAASERRHANEEKIALFIASGGISLIDFNEGDAQEAADIRAHLRRQGTPIGPYDVLIAAHARRAGTVLVTANTGEFARVPGLQVLDWAAAS</sequence>
<dbReference type="InterPro" id="IPR029060">
    <property type="entry name" value="PIN-like_dom_sf"/>
</dbReference>
<evidence type="ECO:0000256" key="2">
    <source>
        <dbReference type="ARBA" id="ARBA00022649"/>
    </source>
</evidence>
<keyword evidence="3 8" id="KW-0540">Nuclease</keyword>
<evidence type="ECO:0000313" key="10">
    <source>
        <dbReference type="EMBL" id="MBB4291652.1"/>
    </source>
</evidence>
<feature type="domain" description="PIN" evidence="9">
    <location>
        <begin position="4"/>
        <end position="128"/>
    </location>
</feature>
<comment type="function">
    <text evidence="8">Toxic component of a toxin-antitoxin (TA) system. An RNase.</text>
</comment>
<dbReference type="EMBL" id="JACIGO010000004">
    <property type="protein sequence ID" value="MBB4291652.1"/>
    <property type="molecule type" value="Genomic_DNA"/>
</dbReference>
<feature type="binding site" evidence="8">
    <location>
        <position position="5"/>
    </location>
    <ligand>
        <name>Mg(2+)</name>
        <dbReference type="ChEBI" id="CHEBI:18420"/>
    </ligand>
</feature>
<evidence type="ECO:0000256" key="3">
    <source>
        <dbReference type="ARBA" id="ARBA00022722"/>
    </source>
</evidence>